<name>A0A3B4WCR4_SERLL</name>
<protein>
    <submittedName>
        <fullName evidence="3">Coiled-coil domain-containing protein 177-like</fullName>
    </submittedName>
</protein>
<dbReference type="STRING" id="1841481.ENSSLDP00000002129"/>
<dbReference type="Proteomes" id="UP000261360">
    <property type="component" value="Unplaced"/>
</dbReference>
<dbReference type="PANTHER" id="PTHR33663:SF3">
    <property type="entry name" value="COILED-COIL DOMAIN-CONTAINING PROTEIN 185"/>
    <property type="match status" value="1"/>
</dbReference>
<dbReference type="Ensembl" id="ENSSLDT00000002226.1">
    <property type="protein sequence ID" value="ENSSLDP00000002129.1"/>
    <property type="gene ID" value="ENSSLDG00000001751.1"/>
</dbReference>
<accession>A0A3B4WCR4</accession>
<feature type="compositionally biased region" description="Basic residues" evidence="2">
    <location>
        <begin position="236"/>
        <end position="246"/>
    </location>
</feature>
<dbReference type="AlphaFoldDB" id="A0A3B4WCR4"/>
<keyword evidence="1" id="KW-0175">Coiled coil</keyword>
<dbReference type="InterPro" id="IPR029090">
    <property type="entry name" value="DUF4659"/>
</dbReference>
<proteinExistence type="predicted"/>
<organism evidence="3 4">
    <name type="scientific">Seriola lalandi dorsalis</name>
    <dbReference type="NCBI Taxonomy" id="1841481"/>
    <lineage>
        <taxon>Eukaryota</taxon>
        <taxon>Metazoa</taxon>
        <taxon>Chordata</taxon>
        <taxon>Craniata</taxon>
        <taxon>Vertebrata</taxon>
        <taxon>Euteleostomi</taxon>
        <taxon>Actinopterygii</taxon>
        <taxon>Neopterygii</taxon>
        <taxon>Teleostei</taxon>
        <taxon>Neoteleostei</taxon>
        <taxon>Acanthomorphata</taxon>
        <taxon>Carangaria</taxon>
        <taxon>Carangiformes</taxon>
        <taxon>Carangidae</taxon>
        <taxon>Seriola</taxon>
    </lineage>
</organism>
<evidence type="ECO:0000256" key="2">
    <source>
        <dbReference type="SAM" id="MobiDB-lite"/>
    </source>
</evidence>
<feature type="compositionally biased region" description="Basic and acidic residues" evidence="2">
    <location>
        <begin position="221"/>
        <end position="235"/>
    </location>
</feature>
<keyword evidence="4" id="KW-1185">Reference proteome</keyword>
<evidence type="ECO:0000256" key="1">
    <source>
        <dbReference type="SAM" id="Coils"/>
    </source>
</evidence>
<reference evidence="3" key="1">
    <citation type="submission" date="2025-08" db="UniProtKB">
        <authorList>
            <consortium name="Ensembl"/>
        </authorList>
    </citation>
    <scope>IDENTIFICATION</scope>
</reference>
<dbReference type="GeneTree" id="ENSGT00940000164505"/>
<sequence length="516" mass="62190">MAEPRTTPPVVRLDLNNFDLAQAERSRYVLTSPRSLESCARLGIKPVQLLIKSLNELIAEQKDSPFEAVRVMHESYERERMKLLQMCREERERIIQVTGDRWPGRNKVSGLEVKLKDQSVQRQYIPYADLCLQGKPVSMSSCSAASHRDPDRSTVCSFSLGELTHSSATERKLDKLTKDIKKEMCVTVSERDRKIAALMLVKHQEEQTRLKLCQQEEEQREEARKQEEDQRAQAEKRRRKRLKQSMKHWHEELEARRRLREHQEEEKVGQLKQEVLLQEDRWRRLKEEVEAQRREKMEAAQKEAEGRKRYQEKLLRERQEVQRREQEKEREVAGDKEQKARRSKVLLEKKERKRLQEENHRELLRHILLKQQVEQQVEDEEAQMKSTLEKKLQHSCEKRAQAVEDRMRELHERGAREGEQIQRAQLKAELQSVQQLTHKQMLVQLSQRRMERAALNASAQLRNRVQRTHQRNTHRQICHQRLRERMQREEEELRKVRESCIFLKEWRRERLRRQRE</sequence>
<feature type="region of interest" description="Disordered" evidence="2">
    <location>
        <begin position="321"/>
        <end position="341"/>
    </location>
</feature>
<feature type="coiled-coil region" evidence="1">
    <location>
        <begin position="370"/>
        <end position="436"/>
    </location>
</feature>
<evidence type="ECO:0000313" key="3">
    <source>
        <dbReference type="Ensembl" id="ENSSLDP00000002129.1"/>
    </source>
</evidence>
<evidence type="ECO:0000313" key="4">
    <source>
        <dbReference type="Proteomes" id="UP000261360"/>
    </source>
</evidence>
<dbReference type="PANTHER" id="PTHR33663">
    <property type="entry name" value="COILED-COIL DOMAIN-CONTAINING PROTEIN 177"/>
    <property type="match status" value="1"/>
</dbReference>
<dbReference type="Pfam" id="PF15558">
    <property type="entry name" value="DUF4659"/>
    <property type="match status" value="1"/>
</dbReference>
<feature type="region of interest" description="Disordered" evidence="2">
    <location>
        <begin position="221"/>
        <end position="246"/>
    </location>
</feature>
<reference evidence="3" key="2">
    <citation type="submission" date="2025-09" db="UniProtKB">
        <authorList>
            <consortium name="Ensembl"/>
        </authorList>
    </citation>
    <scope>IDENTIFICATION</scope>
</reference>